<dbReference type="InterPro" id="IPR025736">
    <property type="entry name" value="PucR_C-HTH_dom"/>
</dbReference>
<evidence type="ECO:0000313" key="5">
    <source>
        <dbReference type="Proteomes" id="UP001060164"/>
    </source>
</evidence>
<organism evidence="4 5">
    <name type="scientific">Ruminococcus gauvreauii</name>
    <dbReference type="NCBI Taxonomy" id="438033"/>
    <lineage>
        <taxon>Bacteria</taxon>
        <taxon>Bacillati</taxon>
        <taxon>Bacillota</taxon>
        <taxon>Clostridia</taxon>
        <taxon>Eubacteriales</taxon>
        <taxon>Oscillospiraceae</taxon>
        <taxon>Ruminococcus</taxon>
    </lineage>
</organism>
<dbReference type="Gene3D" id="1.10.10.2840">
    <property type="entry name" value="PucR C-terminal helix-turn-helix domain"/>
    <property type="match status" value="1"/>
</dbReference>
<keyword evidence="5" id="KW-1185">Reference proteome</keyword>
<dbReference type="InterPro" id="IPR051448">
    <property type="entry name" value="CdaR-like_regulators"/>
</dbReference>
<proteinExistence type="inferred from homology"/>
<comment type="similarity">
    <text evidence="1">Belongs to the CdaR family.</text>
</comment>
<evidence type="ECO:0000259" key="2">
    <source>
        <dbReference type="Pfam" id="PF13556"/>
    </source>
</evidence>
<dbReference type="InterPro" id="IPR041522">
    <property type="entry name" value="CdaR_GGDEF"/>
</dbReference>
<dbReference type="InterPro" id="IPR042070">
    <property type="entry name" value="PucR_C-HTH_sf"/>
</dbReference>
<evidence type="ECO:0000313" key="4">
    <source>
        <dbReference type="EMBL" id="UWP58821.1"/>
    </source>
</evidence>
<dbReference type="EMBL" id="CP102290">
    <property type="protein sequence ID" value="UWP58821.1"/>
    <property type="molecule type" value="Genomic_DNA"/>
</dbReference>
<feature type="domain" description="PucR C-terminal helix-turn-helix" evidence="2">
    <location>
        <begin position="442"/>
        <end position="498"/>
    </location>
</feature>
<name>A0ABY5VFW4_9FIRM</name>
<feature type="domain" description="CdaR GGDEF-like" evidence="3">
    <location>
        <begin position="276"/>
        <end position="388"/>
    </location>
</feature>
<dbReference type="PANTHER" id="PTHR33744:SF15">
    <property type="entry name" value="CARBOHYDRATE DIACID REGULATOR"/>
    <property type="match status" value="1"/>
</dbReference>
<evidence type="ECO:0000256" key="1">
    <source>
        <dbReference type="ARBA" id="ARBA00006754"/>
    </source>
</evidence>
<dbReference type="RefSeq" id="WP_028527426.1">
    <property type="nucleotide sequence ID" value="NZ_CABLBR010000001.1"/>
</dbReference>
<sequence length="512" mass="59965">MRVSACLIRDELDDRITVCREGLGYEEPVYSALRIYQGDACMTSEYVYLVTEESLTGNPEIESGSCLIITGGCKTVPDWAKHTGCTILVMKDCTLETALNCMIEIFDRYNRWAETLQDCINNHGAVQDMIDASEDIFKNPLFLCDQDYRYLAMTRSGGDRASKDEMINQEVMCSFRFEPEFQKLWNSSSAFLYTSQFLPYRNLSYRVRCEGNITLGLNLQESLQTFRRSDNSLLECLGKYICMYYNQNYWLLCQNHEEKDSVFKDILEGAPVEAGRLYRVLHSLNWKSDQDYRIYCLEITEQEKNYRFVQIQCHQIETVFHFAFAWEYKSHIVVIVNDSLLGNSDRQEDAALRIFIRENYMKTGAGRLAEGIRAIRNSYLQAVSALEAGKRKHPSRWYYEFSEYCLAYMLYHCIGDLPPEALVPKGLLQMREYDRQNKTSYLLTLETYYHEKCNVSKVADVLYVHRTTCLERLRRIKQFLKMELDDPQNRIYLILSIEILKDRTDEEQLQTP</sequence>
<reference evidence="4" key="1">
    <citation type="journal article" date="2022" name="Cell">
        <title>Design, construction, and in vivo augmentation of a complex gut microbiome.</title>
        <authorList>
            <person name="Cheng A.G."/>
            <person name="Ho P.Y."/>
            <person name="Aranda-Diaz A."/>
            <person name="Jain S."/>
            <person name="Yu F.B."/>
            <person name="Meng X."/>
            <person name="Wang M."/>
            <person name="Iakiviak M."/>
            <person name="Nagashima K."/>
            <person name="Zhao A."/>
            <person name="Murugkar P."/>
            <person name="Patil A."/>
            <person name="Atabakhsh K."/>
            <person name="Weakley A."/>
            <person name="Yan J."/>
            <person name="Brumbaugh A.R."/>
            <person name="Higginbottom S."/>
            <person name="Dimas A."/>
            <person name="Shiver A.L."/>
            <person name="Deutschbauer A."/>
            <person name="Neff N."/>
            <person name="Sonnenburg J.L."/>
            <person name="Huang K.C."/>
            <person name="Fischbach M.A."/>
        </authorList>
    </citation>
    <scope>NUCLEOTIDE SEQUENCE</scope>
    <source>
        <strain evidence="4">DSM 19829</strain>
    </source>
</reference>
<dbReference type="Pfam" id="PF13556">
    <property type="entry name" value="HTH_30"/>
    <property type="match status" value="1"/>
</dbReference>
<evidence type="ECO:0000259" key="3">
    <source>
        <dbReference type="Pfam" id="PF17853"/>
    </source>
</evidence>
<accession>A0ABY5VFW4</accession>
<dbReference type="Pfam" id="PF17853">
    <property type="entry name" value="GGDEF_2"/>
    <property type="match status" value="1"/>
</dbReference>
<dbReference type="Proteomes" id="UP001060164">
    <property type="component" value="Chromosome"/>
</dbReference>
<gene>
    <name evidence="4" type="ORF">NQ502_15810</name>
</gene>
<protein>
    <submittedName>
        <fullName evidence="4">Helix-turn-helix domain-containing protein</fullName>
    </submittedName>
</protein>
<dbReference type="PANTHER" id="PTHR33744">
    <property type="entry name" value="CARBOHYDRATE DIACID REGULATOR"/>
    <property type="match status" value="1"/>
</dbReference>